<keyword evidence="1" id="KW-0812">Transmembrane</keyword>
<keyword evidence="3" id="KW-1185">Reference proteome</keyword>
<feature type="transmembrane region" description="Helical" evidence="1">
    <location>
        <begin position="7"/>
        <end position="25"/>
    </location>
</feature>
<dbReference type="EMBL" id="BAABHB010000005">
    <property type="protein sequence ID" value="GAA4407768.1"/>
    <property type="molecule type" value="Genomic_DNA"/>
</dbReference>
<comment type="caution">
    <text evidence="2">The sequence shown here is derived from an EMBL/GenBank/DDBJ whole genome shotgun (WGS) entry which is preliminary data.</text>
</comment>
<feature type="transmembrane region" description="Helical" evidence="1">
    <location>
        <begin position="90"/>
        <end position="111"/>
    </location>
</feature>
<gene>
    <name evidence="2" type="ORF">GCM10023187_28810</name>
</gene>
<keyword evidence="1" id="KW-1133">Transmembrane helix</keyword>
<name>A0ABP8KJ13_9BACT</name>
<dbReference type="RefSeq" id="WP_345268284.1">
    <property type="nucleotide sequence ID" value="NZ_BAABHB010000005.1"/>
</dbReference>
<proteinExistence type="predicted"/>
<feature type="transmembrane region" description="Helical" evidence="1">
    <location>
        <begin position="117"/>
        <end position="137"/>
    </location>
</feature>
<evidence type="ECO:0008006" key="4">
    <source>
        <dbReference type="Google" id="ProtNLM"/>
    </source>
</evidence>
<accession>A0ABP8KJ13</accession>
<evidence type="ECO:0000256" key="1">
    <source>
        <dbReference type="SAM" id="Phobius"/>
    </source>
</evidence>
<dbReference type="Proteomes" id="UP001500936">
    <property type="component" value="Unassembled WGS sequence"/>
</dbReference>
<sequence length="147" mass="16035">MDVAKYITVILASALKFIGGPLTGIAMGLTWAQTAACTVAGMMLAVVAVAYTGELLRRLSQRISPTPPRRFTRRTRLAVKIWKRSGMAGIALLTPLILTPIGGTVLAVSYRVHRGQIMLYMLLSALFWSIVLTLATYNIPGLQELFE</sequence>
<evidence type="ECO:0000313" key="3">
    <source>
        <dbReference type="Proteomes" id="UP001500936"/>
    </source>
</evidence>
<evidence type="ECO:0000313" key="2">
    <source>
        <dbReference type="EMBL" id="GAA4407768.1"/>
    </source>
</evidence>
<reference evidence="3" key="1">
    <citation type="journal article" date="2019" name="Int. J. Syst. Evol. Microbiol.">
        <title>The Global Catalogue of Microorganisms (GCM) 10K type strain sequencing project: providing services to taxonomists for standard genome sequencing and annotation.</title>
        <authorList>
            <consortium name="The Broad Institute Genomics Platform"/>
            <consortium name="The Broad Institute Genome Sequencing Center for Infectious Disease"/>
            <person name="Wu L."/>
            <person name="Ma J."/>
        </authorList>
    </citation>
    <scope>NUCLEOTIDE SEQUENCE [LARGE SCALE GENOMIC DNA]</scope>
    <source>
        <strain evidence="3">JCM 17925</strain>
    </source>
</reference>
<keyword evidence="1" id="KW-0472">Membrane</keyword>
<organism evidence="2 3">
    <name type="scientific">Nibrella viscosa</name>
    <dbReference type="NCBI Taxonomy" id="1084524"/>
    <lineage>
        <taxon>Bacteria</taxon>
        <taxon>Pseudomonadati</taxon>
        <taxon>Bacteroidota</taxon>
        <taxon>Cytophagia</taxon>
        <taxon>Cytophagales</taxon>
        <taxon>Spirosomataceae</taxon>
        <taxon>Nibrella</taxon>
    </lineage>
</organism>
<protein>
    <recommendedName>
        <fullName evidence="4">Small multi-drug export protein</fullName>
    </recommendedName>
</protein>
<feature type="transmembrane region" description="Helical" evidence="1">
    <location>
        <begin position="31"/>
        <end position="52"/>
    </location>
</feature>